<dbReference type="Gene3D" id="3.30.160.60">
    <property type="entry name" value="Classic Zinc Finger"/>
    <property type="match status" value="3"/>
</dbReference>
<evidence type="ECO:0000256" key="5">
    <source>
        <dbReference type="ARBA" id="ARBA00023015"/>
    </source>
</evidence>
<dbReference type="Pfam" id="PF00096">
    <property type="entry name" value="zf-C2H2"/>
    <property type="match status" value="3"/>
</dbReference>
<accession>A0A8D8IML1</accession>
<evidence type="ECO:0000256" key="8">
    <source>
        <dbReference type="PROSITE-ProRule" id="PRU00042"/>
    </source>
</evidence>
<dbReference type="InterPro" id="IPR013087">
    <property type="entry name" value="Znf_C2H2_type"/>
</dbReference>
<dbReference type="PROSITE" id="PS00028">
    <property type="entry name" value="ZINC_FINGER_C2H2_1"/>
    <property type="match status" value="2"/>
</dbReference>
<feature type="domain" description="C2H2-type" evidence="10">
    <location>
        <begin position="314"/>
        <end position="341"/>
    </location>
</feature>
<evidence type="ECO:0000256" key="6">
    <source>
        <dbReference type="ARBA" id="ARBA00023163"/>
    </source>
</evidence>
<evidence type="ECO:0000256" key="7">
    <source>
        <dbReference type="ARBA" id="ARBA00023242"/>
    </source>
</evidence>
<organism evidence="11">
    <name type="scientific">Culex pipiens</name>
    <name type="common">House mosquito</name>
    <dbReference type="NCBI Taxonomy" id="7175"/>
    <lineage>
        <taxon>Eukaryota</taxon>
        <taxon>Metazoa</taxon>
        <taxon>Ecdysozoa</taxon>
        <taxon>Arthropoda</taxon>
        <taxon>Hexapoda</taxon>
        <taxon>Insecta</taxon>
        <taxon>Pterygota</taxon>
        <taxon>Neoptera</taxon>
        <taxon>Endopterygota</taxon>
        <taxon>Diptera</taxon>
        <taxon>Nematocera</taxon>
        <taxon>Culicoidea</taxon>
        <taxon>Culicidae</taxon>
        <taxon>Culicinae</taxon>
        <taxon>Culicini</taxon>
        <taxon>Culex</taxon>
        <taxon>Culex</taxon>
    </lineage>
</organism>
<dbReference type="GO" id="GO:0005654">
    <property type="term" value="C:nucleoplasm"/>
    <property type="evidence" value="ECO:0007669"/>
    <property type="project" value="TreeGrafter"/>
</dbReference>
<dbReference type="SUPFAM" id="SSF57667">
    <property type="entry name" value="beta-beta-alpha zinc fingers"/>
    <property type="match status" value="3"/>
</dbReference>
<keyword evidence="8" id="KW-0863">Zinc-finger</keyword>
<comment type="subcellular location">
    <subcellularLocation>
        <location evidence="1">Nucleus</location>
    </subcellularLocation>
</comment>
<evidence type="ECO:0000256" key="3">
    <source>
        <dbReference type="ARBA" id="ARBA00022737"/>
    </source>
</evidence>
<evidence type="ECO:0000256" key="1">
    <source>
        <dbReference type="ARBA" id="ARBA00004123"/>
    </source>
</evidence>
<dbReference type="GO" id="GO:0001228">
    <property type="term" value="F:DNA-binding transcription activator activity, RNA polymerase II-specific"/>
    <property type="evidence" value="ECO:0007669"/>
    <property type="project" value="TreeGrafter"/>
</dbReference>
<feature type="domain" description="C2H2-type" evidence="10">
    <location>
        <begin position="465"/>
        <end position="493"/>
    </location>
</feature>
<dbReference type="PANTHER" id="PTHR24399:SF31">
    <property type="entry name" value="ZINC FINGER PROTEIN PLAGL1"/>
    <property type="match status" value="1"/>
</dbReference>
<evidence type="ECO:0000256" key="4">
    <source>
        <dbReference type="ARBA" id="ARBA00022833"/>
    </source>
</evidence>
<dbReference type="GO" id="GO:0000978">
    <property type="term" value="F:RNA polymerase II cis-regulatory region sequence-specific DNA binding"/>
    <property type="evidence" value="ECO:0007669"/>
    <property type="project" value="TreeGrafter"/>
</dbReference>
<dbReference type="GO" id="GO:0008270">
    <property type="term" value="F:zinc ion binding"/>
    <property type="evidence" value="ECO:0007669"/>
    <property type="project" value="UniProtKB-KW"/>
</dbReference>
<feature type="coiled-coil region" evidence="9">
    <location>
        <begin position="207"/>
        <end position="234"/>
    </location>
</feature>
<dbReference type="EMBL" id="HBUE01147156">
    <property type="protein sequence ID" value="CAG6503514.1"/>
    <property type="molecule type" value="Transcribed_RNA"/>
</dbReference>
<keyword evidence="9" id="KW-0175">Coiled coil</keyword>
<evidence type="ECO:0000256" key="2">
    <source>
        <dbReference type="ARBA" id="ARBA00022723"/>
    </source>
</evidence>
<sequence length="520" mass="59456">MPFKRSKQKAALLRWQKARMAKQKTQILSPNLLVPLPSAARQDTTIPEPCPEPTATYNLTEPLLEIFKEEPQMEFFEEEPMLDFSTDALEPLIEVILVPKPEPSIPNDTDPLPEVGLFCSLCLRPCTSGQVVELSTKPSGRDKLALLLGVEMELEQCAVCRSCWTMVETFVDFREGCLKASAWRERYPFGLDGAGDDWLSKENLEVMARTRKVVQEHVERIENARNRHELISDEIPEEKPMLADNQHSEEDVNYLLLPEEPPNDNSYTRTAEILDQTFSCEKCQRKFETEFGMKLHLRRCSRSSKTKSFAEKLYTCSICSVNFTKSTRLREHQNKHMGIKPYECRRENCNNRFHSTLDRFNHEKLCEGKKSLNLASDPSVERESSASNIKCPKKFDSKDGLGNHTVKCDAAEKRQIPPLGIKPFKCRNESCGKHFYDSSELQRHTKLCGKKQSSKTKLMAHVKIHTCNDCGKAYKTAHSLNGHRRSVHTQEKAFICALCGQALEYGCLVPHMKKFHPTED</sequence>
<protein>
    <submittedName>
        <fullName evidence="11">Zinc finger protein 235</fullName>
    </submittedName>
</protein>
<dbReference type="PANTHER" id="PTHR24399">
    <property type="entry name" value="ZINC FINGER AND BTB DOMAIN-CONTAINING"/>
    <property type="match status" value="1"/>
</dbReference>
<dbReference type="SMART" id="SM00355">
    <property type="entry name" value="ZnF_C2H2"/>
    <property type="match status" value="5"/>
</dbReference>
<keyword evidence="4" id="KW-0862">Zinc</keyword>
<proteinExistence type="predicted"/>
<reference evidence="11" key="1">
    <citation type="submission" date="2021-05" db="EMBL/GenBank/DDBJ databases">
        <authorList>
            <person name="Alioto T."/>
            <person name="Alioto T."/>
            <person name="Gomez Garrido J."/>
        </authorList>
    </citation>
    <scope>NUCLEOTIDE SEQUENCE</scope>
</reference>
<dbReference type="EMBL" id="HBUE01252083">
    <property type="protein sequence ID" value="CAG6554771.1"/>
    <property type="molecule type" value="Transcribed_RNA"/>
</dbReference>
<dbReference type="GO" id="GO:0001227">
    <property type="term" value="F:DNA-binding transcription repressor activity, RNA polymerase II-specific"/>
    <property type="evidence" value="ECO:0007669"/>
    <property type="project" value="TreeGrafter"/>
</dbReference>
<keyword evidence="2" id="KW-0479">Metal-binding</keyword>
<evidence type="ECO:0000259" key="10">
    <source>
        <dbReference type="PROSITE" id="PS50157"/>
    </source>
</evidence>
<dbReference type="PROSITE" id="PS50157">
    <property type="entry name" value="ZINC_FINGER_C2H2_2"/>
    <property type="match status" value="4"/>
</dbReference>
<keyword evidence="6" id="KW-0804">Transcription</keyword>
<name>A0A8D8IML1_CULPI</name>
<dbReference type="InterPro" id="IPR036236">
    <property type="entry name" value="Znf_C2H2_sf"/>
</dbReference>
<keyword evidence="7" id="KW-0539">Nucleus</keyword>
<dbReference type="GO" id="GO:0002682">
    <property type="term" value="P:regulation of immune system process"/>
    <property type="evidence" value="ECO:0007669"/>
    <property type="project" value="TreeGrafter"/>
</dbReference>
<evidence type="ECO:0000256" key="9">
    <source>
        <dbReference type="SAM" id="Coils"/>
    </source>
</evidence>
<dbReference type="GO" id="GO:0001817">
    <property type="term" value="P:regulation of cytokine production"/>
    <property type="evidence" value="ECO:0007669"/>
    <property type="project" value="TreeGrafter"/>
</dbReference>
<keyword evidence="3" id="KW-0677">Repeat</keyword>
<dbReference type="InterPro" id="IPR012934">
    <property type="entry name" value="Znf_AD"/>
</dbReference>
<feature type="domain" description="C2H2-type" evidence="10">
    <location>
        <begin position="424"/>
        <end position="453"/>
    </location>
</feature>
<evidence type="ECO:0000313" key="11">
    <source>
        <dbReference type="EMBL" id="CAG6554771.1"/>
    </source>
</evidence>
<keyword evidence="5" id="KW-0805">Transcription regulation</keyword>
<dbReference type="AlphaFoldDB" id="A0A8D8IML1"/>
<feature type="domain" description="C2H2-type" evidence="10">
    <location>
        <begin position="278"/>
        <end position="307"/>
    </location>
</feature>
<dbReference type="SMART" id="SM00868">
    <property type="entry name" value="zf-AD"/>
    <property type="match status" value="1"/>
</dbReference>